<organism evidence="1 2">
    <name type="scientific">Nephila pilipes</name>
    <name type="common">Giant wood spider</name>
    <name type="synonym">Nephila maculata</name>
    <dbReference type="NCBI Taxonomy" id="299642"/>
    <lineage>
        <taxon>Eukaryota</taxon>
        <taxon>Metazoa</taxon>
        <taxon>Ecdysozoa</taxon>
        <taxon>Arthropoda</taxon>
        <taxon>Chelicerata</taxon>
        <taxon>Arachnida</taxon>
        <taxon>Araneae</taxon>
        <taxon>Araneomorphae</taxon>
        <taxon>Entelegynae</taxon>
        <taxon>Araneoidea</taxon>
        <taxon>Nephilidae</taxon>
        <taxon>Nephila</taxon>
    </lineage>
</organism>
<gene>
    <name evidence="1" type="ORF">NPIL_329541</name>
</gene>
<keyword evidence="2" id="KW-1185">Reference proteome</keyword>
<proteinExistence type="predicted"/>
<accession>A0A8X6UV93</accession>
<evidence type="ECO:0000313" key="1">
    <source>
        <dbReference type="EMBL" id="GFU56354.1"/>
    </source>
</evidence>
<sequence>MKALCSLNFVSGNFSTIYLSSVIIRNSEGLLAGIGDAVD</sequence>
<protein>
    <submittedName>
        <fullName evidence="1">Uncharacterized protein</fullName>
    </submittedName>
</protein>
<reference evidence="1" key="1">
    <citation type="submission" date="2020-08" db="EMBL/GenBank/DDBJ databases">
        <title>Multicomponent nature underlies the extraordinary mechanical properties of spider dragline silk.</title>
        <authorList>
            <person name="Kono N."/>
            <person name="Nakamura H."/>
            <person name="Mori M."/>
            <person name="Yoshida Y."/>
            <person name="Ohtoshi R."/>
            <person name="Malay A.D."/>
            <person name="Moran D.A.P."/>
            <person name="Tomita M."/>
            <person name="Numata K."/>
            <person name="Arakawa K."/>
        </authorList>
    </citation>
    <scope>NUCLEOTIDE SEQUENCE</scope>
</reference>
<name>A0A8X6UV93_NEPPI</name>
<comment type="caution">
    <text evidence="1">The sequence shown here is derived from an EMBL/GenBank/DDBJ whole genome shotgun (WGS) entry which is preliminary data.</text>
</comment>
<evidence type="ECO:0000313" key="2">
    <source>
        <dbReference type="Proteomes" id="UP000887013"/>
    </source>
</evidence>
<dbReference type="Proteomes" id="UP000887013">
    <property type="component" value="Unassembled WGS sequence"/>
</dbReference>
<dbReference type="AlphaFoldDB" id="A0A8X6UV93"/>
<dbReference type="EMBL" id="BMAW01039566">
    <property type="protein sequence ID" value="GFU56354.1"/>
    <property type="molecule type" value="Genomic_DNA"/>
</dbReference>
<feature type="non-terminal residue" evidence="1">
    <location>
        <position position="1"/>
    </location>
</feature>